<dbReference type="GeneID" id="94017183"/>
<comment type="caution">
    <text evidence="1">The sequence shown here is derived from an EMBL/GenBank/DDBJ whole genome shotgun (WGS) entry which is preliminary data.</text>
</comment>
<dbReference type="RefSeq" id="WP_004610065.1">
    <property type="nucleotide sequence ID" value="NZ_CP102275.1"/>
</dbReference>
<gene>
    <name evidence="1" type="ORF">CLOSPI_01551</name>
</gene>
<name>B1C2T9_9FIRM</name>
<evidence type="ECO:0000313" key="2">
    <source>
        <dbReference type="Proteomes" id="UP000004910"/>
    </source>
</evidence>
<dbReference type="Proteomes" id="UP000004910">
    <property type="component" value="Unassembled WGS sequence"/>
</dbReference>
<dbReference type="eggNOG" id="COG5421">
    <property type="taxonomic scope" value="Bacteria"/>
</dbReference>
<keyword evidence="2" id="KW-1185">Reference proteome</keyword>
<organism evidence="1 2">
    <name type="scientific">Thomasclavelia spiroformis DSM 1552</name>
    <dbReference type="NCBI Taxonomy" id="428126"/>
    <lineage>
        <taxon>Bacteria</taxon>
        <taxon>Bacillati</taxon>
        <taxon>Bacillota</taxon>
        <taxon>Erysipelotrichia</taxon>
        <taxon>Erysipelotrichales</taxon>
        <taxon>Coprobacillaceae</taxon>
        <taxon>Thomasclavelia</taxon>
    </lineage>
</organism>
<sequence>MFLKKCTYSNDPTFLSIVESYRDDIGKPKQRTIKKMGYLNELVDQFDDPIDHFIKLAKSMISKVKTNSSTDLVIDLSFPIDSSYNLFNVGYVVLKAVYNELMLNEFFKNKQ</sequence>
<dbReference type="AlphaFoldDB" id="B1C2T9"/>
<accession>B1C2T9</accession>
<dbReference type="HOGENOM" id="CLU_2154009_0_0_9"/>
<dbReference type="STRING" id="428126.CLOSPI_01551"/>
<reference evidence="1" key="1">
    <citation type="submission" date="2008-02" db="EMBL/GenBank/DDBJ databases">
        <authorList>
            <person name="Fulton L."/>
            <person name="Clifton S."/>
            <person name="Fulton B."/>
            <person name="Xu J."/>
            <person name="Minx P."/>
            <person name="Pepin K.H."/>
            <person name="Johnson M."/>
            <person name="Thiruvilangam P."/>
            <person name="Bhonagiri V."/>
            <person name="Nash W.E."/>
            <person name="Mardis E.R."/>
            <person name="Wilson R.K."/>
        </authorList>
    </citation>
    <scope>NUCLEOTIDE SEQUENCE [LARGE SCALE GENOMIC DNA]</scope>
    <source>
        <strain evidence="1">DSM 1552</strain>
    </source>
</reference>
<proteinExistence type="predicted"/>
<dbReference type="OrthoDB" id="9767746at2"/>
<protein>
    <submittedName>
        <fullName evidence="1">Uncharacterized protein</fullName>
    </submittedName>
</protein>
<dbReference type="EMBL" id="ABIK02000010">
    <property type="protein sequence ID" value="EDS74774.1"/>
    <property type="molecule type" value="Genomic_DNA"/>
</dbReference>
<evidence type="ECO:0000313" key="1">
    <source>
        <dbReference type="EMBL" id="EDS74774.1"/>
    </source>
</evidence>
<reference evidence="1" key="2">
    <citation type="submission" date="2014-06" db="EMBL/GenBank/DDBJ databases">
        <title>Draft genome sequence of Clostridium spiroforme (DSM 1552).</title>
        <authorList>
            <person name="Sudarsanam P."/>
            <person name="Ley R."/>
            <person name="Guruge J."/>
            <person name="Turnbaugh P.J."/>
            <person name="Mahowald M."/>
            <person name="Liep D."/>
            <person name="Gordon J."/>
        </authorList>
    </citation>
    <scope>NUCLEOTIDE SEQUENCE</scope>
    <source>
        <strain evidence="1">DSM 1552</strain>
    </source>
</reference>